<sequence length="721" mass="81730">MSTLTPNNNNNQQNQWYFSDNMFGDFNLGGMNNGGVTSSLDTSQLAFTPLIEQHRNNDDCCQLNTTSTFDIDNDIDAMTNKTTPTTQGKSKEKKKPKIACVYCNKLHKKCDGESPNACTRCKKKGIPCVYLPPQKRGPKSKKRKANDGDEEEYTVEQLTCAAGLCANQNQQIQQIQQQQAQQQFNAPVYFNQSPPQQAQQTQQQQIVQHQTQQPQKIVSSVDLDSYITEAIFSSNKNTNPSTALTNFYSQPQQPSPLTGLQFAVNVHTRTLVDQFLDSVTCHSLVDRNMLDNALNKAVIFSSEPTGYQLLTNIVCAMGAQRLEDRKNCIEFFNRARNQASYLFDKPSREASCALSLMGIYACSEGERIKGHMYNRIALDMSTDLCSYQIETDKYYQTLSALSLATTFSKWLFELNILKVEENSFDCLLKNANNPNHPQIPSIRELVKNVKNYIGSSKCMREIEEIETKIADMSLVKGSEEVSFTAILVYYLLVSRLAMLTNNQIEYIKILRKLETIEKYIESEKFNRDDLQKNVHRFCLYSLRSDILVRCGLDKMGLHCATKATGLAAKPTFWKSAPAIILFFPILININLSVNDSSMSIENYKSLKVISSKFVVLKYTLFDMINIMNKRSEFADLLESERQHVPQGITNSSGYLPFTNDVPQCESCPPQDWNTNIFDQNNNNESCFPNSDLTELLQQLGTVSDHESYQNKLESIWQTIGQ</sequence>
<dbReference type="InterPro" id="IPR001138">
    <property type="entry name" value="Zn2Cys6_DnaBD"/>
</dbReference>
<evidence type="ECO:0000313" key="7">
    <source>
        <dbReference type="EMBL" id="EFC45773.1"/>
    </source>
</evidence>
<dbReference type="Gene3D" id="4.10.240.10">
    <property type="entry name" value="Zn(2)-C6 fungal-type DNA-binding domain"/>
    <property type="match status" value="1"/>
</dbReference>
<feature type="domain" description="Zn(2)-C6 fungal-type" evidence="6">
    <location>
        <begin position="99"/>
        <end position="130"/>
    </location>
</feature>
<dbReference type="GO" id="GO:0005634">
    <property type="term" value="C:nucleus"/>
    <property type="evidence" value="ECO:0007669"/>
    <property type="project" value="UniProtKB-SubCell"/>
</dbReference>
<dbReference type="EMBL" id="GG738861">
    <property type="protein sequence ID" value="EFC45773.1"/>
    <property type="molecule type" value="Genomic_DNA"/>
</dbReference>
<dbReference type="OMA" id="ATTFSKW"/>
<comment type="subcellular location">
    <subcellularLocation>
        <location evidence="1">Nucleus</location>
    </subcellularLocation>
</comment>
<evidence type="ECO:0000256" key="1">
    <source>
        <dbReference type="ARBA" id="ARBA00004123"/>
    </source>
</evidence>
<organism evidence="8">
    <name type="scientific">Naegleria gruberi</name>
    <name type="common">Amoeba</name>
    <dbReference type="NCBI Taxonomy" id="5762"/>
    <lineage>
        <taxon>Eukaryota</taxon>
        <taxon>Discoba</taxon>
        <taxon>Heterolobosea</taxon>
        <taxon>Tetramitia</taxon>
        <taxon>Eutetramitia</taxon>
        <taxon>Vahlkampfiidae</taxon>
        <taxon>Naegleria</taxon>
    </lineage>
</organism>
<dbReference type="SMART" id="SM00066">
    <property type="entry name" value="GAL4"/>
    <property type="match status" value="1"/>
</dbReference>
<dbReference type="InterPro" id="IPR036864">
    <property type="entry name" value="Zn2-C6_fun-type_DNA-bd_sf"/>
</dbReference>
<evidence type="ECO:0000259" key="6">
    <source>
        <dbReference type="PROSITE" id="PS50048"/>
    </source>
</evidence>
<keyword evidence="8" id="KW-1185">Reference proteome</keyword>
<dbReference type="GO" id="GO:0008270">
    <property type="term" value="F:zinc ion binding"/>
    <property type="evidence" value="ECO:0007669"/>
    <property type="project" value="InterPro"/>
</dbReference>
<dbReference type="RefSeq" id="XP_002678517.1">
    <property type="nucleotide sequence ID" value="XM_002678471.1"/>
</dbReference>
<dbReference type="CDD" id="cd00067">
    <property type="entry name" value="GAL4"/>
    <property type="match status" value="1"/>
</dbReference>
<accession>D2VBC6</accession>
<dbReference type="VEuPathDB" id="AmoebaDB:NAEGRDRAFT_79296"/>
<keyword evidence="5" id="KW-0539">Nucleus</keyword>
<name>D2VBC6_NAEGR</name>
<protein>
    <submittedName>
        <fullName evidence="7">GAL4 domain-containing protein</fullName>
    </submittedName>
</protein>
<evidence type="ECO:0000256" key="3">
    <source>
        <dbReference type="ARBA" id="ARBA00023015"/>
    </source>
</evidence>
<dbReference type="InParanoid" id="D2VBC6"/>
<dbReference type="GeneID" id="8858997"/>
<evidence type="ECO:0000313" key="8">
    <source>
        <dbReference type="Proteomes" id="UP000006671"/>
    </source>
</evidence>
<dbReference type="Proteomes" id="UP000006671">
    <property type="component" value="Unassembled WGS sequence"/>
</dbReference>
<dbReference type="PROSITE" id="PS50048">
    <property type="entry name" value="ZN2_CY6_FUNGAL_2"/>
    <property type="match status" value="1"/>
</dbReference>
<dbReference type="PANTHER" id="PTHR47338">
    <property type="entry name" value="ZN(II)2CYS6 TRANSCRIPTION FACTOR (EUROFUNG)-RELATED"/>
    <property type="match status" value="1"/>
</dbReference>
<gene>
    <name evidence="7" type="ORF">NAEGRDRAFT_79296</name>
</gene>
<dbReference type="GO" id="GO:0000981">
    <property type="term" value="F:DNA-binding transcription factor activity, RNA polymerase II-specific"/>
    <property type="evidence" value="ECO:0007669"/>
    <property type="project" value="InterPro"/>
</dbReference>
<keyword evidence="2" id="KW-0479">Metal-binding</keyword>
<evidence type="ECO:0000256" key="5">
    <source>
        <dbReference type="ARBA" id="ARBA00023242"/>
    </source>
</evidence>
<evidence type="ECO:0000256" key="2">
    <source>
        <dbReference type="ARBA" id="ARBA00022723"/>
    </source>
</evidence>
<dbReference type="PANTHER" id="PTHR47338:SF5">
    <property type="entry name" value="ZN(II)2CYS6 TRANSCRIPTION FACTOR (EUROFUNG)"/>
    <property type="match status" value="1"/>
</dbReference>
<reference evidence="7 8" key="1">
    <citation type="journal article" date="2010" name="Cell">
        <title>The genome of Naegleria gruberi illuminates early eukaryotic versatility.</title>
        <authorList>
            <person name="Fritz-Laylin L.K."/>
            <person name="Prochnik S.E."/>
            <person name="Ginger M.L."/>
            <person name="Dacks J.B."/>
            <person name="Carpenter M.L."/>
            <person name="Field M.C."/>
            <person name="Kuo A."/>
            <person name="Paredez A."/>
            <person name="Chapman J."/>
            <person name="Pham J."/>
            <person name="Shu S."/>
            <person name="Neupane R."/>
            <person name="Cipriano M."/>
            <person name="Mancuso J."/>
            <person name="Tu H."/>
            <person name="Salamov A."/>
            <person name="Lindquist E."/>
            <person name="Shapiro H."/>
            <person name="Lucas S."/>
            <person name="Grigoriev I.V."/>
            <person name="Cande W.Z."/>
            <person name="Fulton C."/>
            <person name="Rokhsar D.S."/>
            <person name="Dawson S.C."/>
        </authorList>
    </citation>
    <scope>NUCLEOTIDE SEQUENCE [LARGE SCALE GENOMIC DNA]</scope>
    <source>
        <strain evidence="7 8">NEG-M</strain>
    </source>
</reference>
<dbReference type="OrthoDB" id="39175at2759"/>
<dbReference type="AlphaFoldDB" id="D2VBC6"/>
<keyword evidence="4" id="KW-0804">Transcription</keyword>
<proteinExistence type="predicted"/>
<dbReference type="Pfam" id="PF00172">
    <property type="entry name" value="Zn_clus"/>
    <property type="match status" value="1"/>
</dbReference>
<dbReference type="SUPFAM" id="SSF57701">
    <property type="entry name" value="Zn2/Cys6 DNA-binding domain"/>
    <property type="match status" value="1"/>
</dbReference>
<dbReference type="InterPro" id="IPR050815">
    <property type="entry name" value="TF_fung"/>
</dbReference>
<dbReference type="KEGG" id="ngr:NAEGRDRAFT_79296"/>
<keyword evidence="3" id="KW-0805">Transcription regulation</keyword>
<evidence type="ECO:0000256" key="4">
    <source>
        <dbReference type="ARBA" id="ARBA00023163"/>
    </source>
</evidence>